<comment type="caution">
    <text evidence="2">The sequence shown here is derived from an EMBL/GenBank/DDBJ whole genome shotgun (WGS) entry which is preliminary data.</text>
</comment>
<sequence>MTSKEDRVASIKAKLDALDGEIEALKAAQKALNDTNTKVSYKPDKTNVDNLKGKKYKEETADEKDYLEELEKDFSAKKSEVDAKLTTKISTLEWDKTCVSIEYTLAKINPF</sequence>
<organism evidence="2 4">
    <name type="scientific">Streptococcus gordonii</name>
    <dbReference type="NCBI Taxonomy" id="1302"/>
    <lineage>
        <taxon>Bacteria</taxon>
        <taxon>Bacillati</taxon>
        <taxon>Bacillota</taxon>
        <taxon>Bacilli</taxon>
        <taxon>Lactobacillales</taxon>
        <taxon>Streptococcaceae</taxon>
        <taxon>Streptococcus</taxon>
    </lineage>
</organism>
<dbReference type="GeneID" id="93788730"/>
<dbReference type="RefSeq" id="WP_045634515.1">
    <property type="nucleotide sequence ID" value="NZ_CP077224.1"/>
</dbReference>
<evidence type="ECO:0000313" key="2">
    <source>
        <dbReference type="EMBL" id="KJQ66109.1"/>
    </source>
</evidence>
<dbReference type="Proteomes" id="UP000826921">
    <property type="component" value="Unassembled WGS sequence"/>
</dbReference>
<reference evidence="2 4" key="1">
    <citation type="submission" date="2015-02" db="EMBL/GenBank/DDBJ databases">
        <title>Evolution of amylase-binding proteins of oral streptococcal species.</title>
        <authorList>
            <person name="Haase E.M."/>
        </authorList>
    </citation>
    <scope>NUCLEOTIDE SEQUENCE [LARGE SCALE GENOMIC DNA]</scope>
    <source>
        <strain evidence="2">NCTC 10712</strain>
        <strain evidence="4">UB10712</strain>
    </source>
</reference>
<evidence type="ECO:0000313" key="4">
    <source>
        <dbReference type="Proteomes" id="UP000033375"/>
    </source>
</evidence>
<dbReference type="EMBL" id="JAHZQA010000001">
    <property type="protein sequence ID" value="MBZ2126524.1"/>
    <property type="molecule type" value="Genomic_DNA"/>
</dbReference>
<dbReference type="Proteomes" id="UP000033375">
    <property type="component" value="Unassembled WGS sequence"/>
</dbReference>
<evidence type="ECO:0000313" key="3">
    <source>
        <dbReference type="EMBL" id="MBZ2126524.1"/>
    </source>
</evidence>
<proteinExistence type="predicted"/>
<gene>
    <name evidence="3" type="ORF">K1I74_00420</name>
    <name evidence="2" type="ORF">TZ88_00803</name>
</gene>
<accession>A0AB34SCA8</accession>
<feature type="coiled-coil region" evidence="1">
    <location>
        <begin position="8"/>
        <end position="35"/>
    </location>
</feature>
<protein>
    <submittedName>
        <fullName evidence="2">Uncharacterized protein</fullName>
    </submittedName>
</protein>
<name>A0AB34SCA8_STRGN</name>
<reference evidence="3" key="2">
    <citation type="submission" date="2021-07" db="EMBL/GenBank/DDBJ databases">
        <title>Occurrence of streptococci in the human mouth that bind to a non-human glycan.</title>
        <authorList>
            <person name="Cross B."/>
            <person name="Thamadilok S."/>
            <person name="Bensing B."/>
            <person name="Sasmal A."/>
            <person name="Khedri Z."/>
            <person name="Deng L."/>
            <person name="Yu H."/>
            <person name="Mehta A."/>
            <person name="Aluvathingal J."/>
            <person name="Nadendla S."/>
            <person name="Vickerman M."/>
            <person name="Chen X."/>
            <person name="Dewhirst F."/>
            <person name="Gill A."/>
            <person name="Lettrichova I."/>
            <person name="Diaz S."/>
            <person name="Gill S."/>
            <person name="Tettelin H."/>
            <person name="Iverson T."/>
            <person name="Sullam P."/>
            <person name="Varki A."/>
            <person name="Ruhl S."/>
        </authorList>
    </citation>
    <scope>NUCLEOTIDE SEQUENCE</scope>
    <source>
        <strain evidence="3">SK9</strain>
    </source>
</reference>
<evidence type="ECO:0000256" key="1">
    <source>
        <dbReference type="SAM" id="Coils"/>
    </source>
</evidence>
<dbReference type="AlphaFoldDB" id="A0AB34SCA8"/>
<keyword evidence="1" id="KW-0175">Coiled coil</keyword>
<dbReference type="EMBL" id="JYGN01000002">
    <property type="protein sequence ID" value="KJQ66109.1"/>
    <property type="molecule type" value="Genomic_DNA"/>
</dbReference>